<reference evidence="2" key="1">
    <citation type="journal article" date="2020" name="J. ISSAAS">
        <title>Lactobacilli and other gastrointestinal microbiota of Peromyscus leucopus, reservoir host for agents of Lyme disease and other zoonoses in North America.</title>
        <authorList>
            <person name="Milovic A."/>
            <person name="Bassam K."/>
            <person name="Shao H."/>
            <person name="Chatzistamou I."/>
            <person name="Tufts D.M."/>
            <person name="Diuk-Wasser M."/>
            <person name="Barbour A.G."/>
        </authorList>
    </citation>
    <scope>NUCLEOTIDE SEQUENCE</scope>
    <source>
        <strain evidence="2">LL40</strain>
    </source>
</reference>
<proteinExistence type="predicted"/>
<sequence length="495" mass="56803">MKLTIWDLFIFLFKHKLMILVTVAAALILSCVFVDHIQTYSSEVVIQYKDACISEGKALDGSKFDANEIISPKVVINANKDLPFELTDDNVRSNTKIVPVISESESAIQEAKLKDGEAYEHHSNVYRVIYKGNHSFFDTRDTLDRLIENYFKYYNEKYIYLATVSEIDYNLGKGDYDYIEQAEILQDNIDASIDVLQSYVGSDDEYRSPTTGMTFNDLINEFSYLSDFKMPQIFSEIYTAKLTKNRTLLLNKYTERKEQNELNAKNSFEKASLAEDRMNAYVTANVNVPNSYNSNQNDGDDNVTIIHAIEEDKVDRIHEQTTYDTLIKNYIADRIGVNNNNIDAQHCADVINIFSTPAYAGINYEQYKKDVEQDIDQTLDKLKELYGIAFALIDDYNSYIPQKHIECLTGIRSYKNVYPAVYILFALLLGFALACIAAISYEIMKKYASYSKSQQENLPDDEDETEIENDLWDEVISDNPIIPDISLERIDDMEA</sequence>
<protein>
    <submittedName>
        <fullName evidence="2">Uncharacterized protein</fullName>
    </submittedName>
</protein>
<evidence type="ECO:0000313" key="2">
    <source>
        <dbReference type="EMBL" id="QGT51265.1"/>
    </source>
</evidence>
<keyword evidence="1" id="KW-0812">Transmembrane</keyword>
<name>A0A650F519_9FIRM</name>
<feature type="transmembrane region" description="Helical" evidence="1">
    <location>
        <begin position="421"/>
        <end position="444"/>
    </location>
</feature>
<accession>A0A650F519</accession>
<keyword evidence="1" id="KW-0472">Membrane</keyword>
<dbReference type="AlphaFoldDB" id="A0A650F519"/>
<keyword evidence="1" id="KW-1133">Transmembrane helix</keyword>
<evidence type="ECO:0000256" key="1">
    <source>
        <dbReference type="SAM" id="Phobius"/>
    </source>
</evidence>
<gene>
    <name evidence="2" type="ORF">Firmicute1046_3410</name>
</gene>
<dbReference type="PROSITE" id="PS51257">
    <property type="entry name" value="PROKAR_LIPOPROTEIN"/>
    <property type="match status" value="1"/>
</dbReference>
<dbReference type="EMBL" id="MN577573">
    <property type="protein sequence ID" value="QGT51265.1"/>
    <property type="molecule type" value="Genomic_DNA"/>
</dbReference>
<organism evidence="2">
    <name type="scientific">uncultured Bacillota bacterium</name>
    <dbReference type="NCBI Taxonomy" id="344338"/>
    <lineage>
        <taxon>Bacteria</taxon>
        <taxon>Bacillati</taxon>
        <taxon>Bacillota</taxon>
        <taxon>environmental samples</taxon>
    </lineage>
</organism>